<evidence type="ECO:0000313" key="7">
    <source>
        <dbReference type="Proteomes" id="UP000464186"/>
    </source>
</evidence>
<gene>
    <name evidence="6" type="ORF">GU243_22700</name>
</gene>
<keyword evidence="4" id="KW-0472">Membrane</keyword>
<accession>A0A6P1NTC4</accession>
<dbReference type="Gene3D" id="1.10.530.10">
    <property type="match status" value="1"/>
</dbReference>
<comment type="similarity">
    <text evidence="1">Belongs to the transglycosylase family. Rpf subfamily.</text>
</comment>
<dbReference type="KEGG" id="psey:GU243_22700"/>
<dbReference type="InterPro" id="IPR023346">
    <property type="entry name" value="Lysozyme-like_dom_sf"/>
</dbReference>
<dbReference type="Pfam" id="PF06737">
    <property type="entry name" value="Transglycosylas"/>
    <property type="match status" value="1"/>
</dbReference>
<reference evidence="6 7" key="1">
    <citation type="submission" date="2020-01" db="EMBL/GenBank/DDBJ databases">
        <title>Pseudarthrobacter psychrotolerans sp. nov., isolated from antarctic soil.</title>
        <authorList>
            <person name="Shin Y."/>
            <person name="Park W."/>
        </authorList>
    </citation>
    <scope>NUCLEOTIDE SEQUENCE [LARGE SCALE GENOMIC DNA]</scope>
    <source>
        <strain evidence="6 7">YJ56</strain>
    </source>
</reference>
<keyword evidence="4" id="KW-1133">Transmembrane helix</keyword>
<dbReference type="InterPro" id="IPR007137">
    <property type="entry name" value="DUF348"/>
</dbReference>
<dbReference type="Pfam" id="PF03990">
    <property type="entry name" value="DUF348"/>
    <property type="match status" value="3"/>
</dbReference>
<dbReference type="PROSITE" id="PS51109">
    <property type="entry name" value="G5"/>
    <property type="match status" value="1"/>
</dbReference>
<evidence type="ECO:0000313" key="6">
    <source>
        <dbReference type="EMBL" id="QHK22007.1"/>
    </source>
</evidence>
<evidence type="ECO:0000256" key="3">
    <source>
        <dbReference type="ARBA" id="ARBA00022801"/>
    </source>
</evidence>
<proteinExistence type="inferred from homology"/>
<dbReference type="SMART" id="SM01208">
    <property type="entry name" value="G5"/>
    <property type="match status" value="1"/>
</dbReference>
<dbReference type="GO" id="GO:0016787">
    <property type="term" value="F:hydrolase activity"/>
    <property type="evidence" value="ECO:0007669"/>
    <property type="project" value="UniProtKB-KW"/>
</dbReference>
<dbReference type="CDD" id="cd13925">
    <property type="entry name" value="RPF"/>
    <property type="match status" value="1"/>
</dbReference>
<dbReference type="InterPro" id="IPR011098">
    <property type="entry name" value="G5_dom"/>
</dbReference>
<protein>
    <submittedName>
        <fullName evidence="6">DUF348 domain-containing protein</fullName>
    </submittedName>
</protein>
<feature type="domain" description="G5" evidence="5">
    <location>
        <begin position="204"/>
        <end position="285"/>
    </location>
</feature>
<organism evidence="6 7">
    <name type="scientific">Pseudarthrobacter psychrotolerans</name>
    <dbReference type="NCBI Taxonomy" id="2697569"/>
    <lineage>
        <taxon>Bacteria</taxon>
        <taxon>Bacillati</taxon>
        <taxon>Actinomycetota</taxon>
        <taxon>Actinomycetes</taxon>
        <taxon>Micrococcales</taxon>
        <taxon>Micrococcaceae</taxon>
        <taxon>Pseudarthrobacter</taxon>
    </lineage>
</organism>
<dbReference type="AlphaFoldDB" id="A0A6P1NTC4"/>
<dbReference type="Pfam" id="PF07501">
    <property type="entry name" value="G5"/>
    <property type="match status" value="1"/>
</dbReference>
<sequence length="383" mass="39238">MVKLFTTDGKFSFIKVGTQLVVLCALVLGLVAFVGNNKTVTLNVDGKVTSVQSFGGTVGQVVKSANVELKPADRVSPTADAKVENGTVINVNMAKAVKVSLDGSEKTVNTTAPDVAGLVTELGVASASSVSVPKEAQLAVAGSFVSISTPKTVSIVADGKAATATTTAGTVAQVLEDAGITLGVDDRSSQPGNAHVVNNMVVKVSRVDTSQTAASTEDVAFDSMTTESAELLKGEKEVTQAGVAGKVDKSFKLVMVDGREASRTLVAETVSLQPVTEKVTVGTKAKPAAAAGTNTGAAAPAMMNEAMWDKIAQCESTGNWSINSGNGYYGGLQFDIRTWIGSGGGAYAPNASLATKAQQIDIANRIYAQRGLQPWGCGWAATS</sequence>
<evidence type="ECO:0000259" key="5">
    <source>
        <dbReference type="PROSITE" id="PS51109"/>
    </source>
</evidence>
<feature type="transmembrane region" description="Helical" evidence="4">
    <location>
        <begin position="12"/>
        <end position="34"/>
    </location>
</feature>
<dbReference type="InterPro" id="IPR010618">
    <property type="entry name" value="RPF"/>
</dbReference>
<name>A0A6P1NTC4_9MICC</name>
<dbReference type="EMBL" id="CP047898">
    <property type="protein sequence ID" value="QHK22007.1"/>
    <property type="molecule type" value="Genomic_DNA"/>
</dbReference>
<keyword evidence="3" id="KW-0378">Hydrolase</keyword>
<keyword evidence="7" id="KW-1185">Reference proteome</keyword>
<dbReference type="Proteomes" id="UP000464186">
    <property type="component" value="Chromosome"/>
</dbReference>
<evidence type="ECO:0000256" key="1">
    <source>
        <dbReference type="ARBA" id="ARBA00010830"/>
    </source>
</evidence>
<keyword evidence="2" id="KW-0732">Signal</keyword>
<evidence type="ECO:0000256" key="4">
    <source>
        <dbReference type="SAM" id="Phobius"/>
    </source>
</evidence>
<keyword evidence="4" id="KW-0812">Transmembrane</keyword>
<dbReference type="Gene3D" id="2.20.230.10">
    <property type="entry name" value="Resuscitation-promoting factor rpfb"/>
    <property type="match status" value="1"/>
</dbReference>
<evidence type="ECO:0000256" key="2">
    <source>
        <dbReference type="ARBA" id="ARBA00022729"/>
    </source>
</evidence>
<dbReference type="SUPFAM" id="SSF53955">
    <property type="entry name" value="Lysozyme-like"/>
    <property type="match status" value="1"/>
</dbReference>